<reference evidence="6 7" key="1">
    <citation type="journal article" date="2009" name="Proc. Natl. Acad. Sci. U.S.A.">
        <title>Characterizing a model human gut microbiota composed of members of its two dominant bacterial phyla.</title>
        <authorList>
            <person name="Mahowald M.A."/>
            <person name="Rey F.E."/>
            <person name="Seedorf H."/>
            <person name="Turnbaugh P.J."/>
            <person name="Fulton R.S."/>
            <person name="Wollam A."/>
            <person name="Shah N."/>
            <person name="Wang C."/>
            <person name="Magrini V."/>
            <person name="Wilson R.K."/>
            <person name="Cantarel B.L."/>
            <person name="Coutinho P.M."/>
            <person name="Henrissat B."/>
            <person name="Crock L.W."/>
            <person name="Russell A."/>
            <person name="Verberkmoes N.C."/>
            <person name="Hettich R.L."/>
            <person name="Gordon J.I."/>
        </authorList>
    </citation>
    <scope>NUCLEOTIDE SEQUENCE [LARGE SCALE GENOMIC DNA]</scope>
    <source>
        <strain evidence="7">ATCC 27750 / DSM 3376 / VPI C15-48 / C15-B4</strain>
        <plasmid evidence="6">unnamed</plasmid>
    </source>
</reference>
<name>C4Z7F6_LACE2</name>
<evidence type="ECO:0000256" key="3">
    <source>
        <dbReference type="PROSITE-ProRule" id="PRU00169"/>
    </source>
</evidence>
<accession>C4Z7F6</accession>
<dbReference type="eggNOG" id="COG3279">
    <property type="taxonomic scope" value="Bacteria"/>
</dbReference>
<dbReference type="InterPro" id="IPR046947">
    <property type="entry name" value="LytR-like"/>
</dbReference>
<dbReference type="RefSeq" id="WP_012740368.1">
    <property type="nucleotide sequence ID" value="NC_012780.1"/>
</dbReference>
<proteinExistence type="predicted"/>
<dbReference type="Gene3D" id="3.40.50.2300">
    <property type="match status" value="1"/>
</dbReference>
<dbReference type="PANTHER" id="PTHR37299:SF1">
    <property type="entry name" value="STAGE 0 SPORULATION PROTEIN A HOMOLOG"/>
    <property type="match status" value="1"/>
</dbReference>
<dbReference type="KEGG" id="eel:EUBELI_20087"/>
<dbReference type="InterPro" id="IPR011006">
    <property type="entry name" value="CheY-like_superfamily"/>
</dbReference>
<sequence length="240" mass="28665">MEYRIGICDDEMSTCSWLEMAIHDYMRWHNYKCQIYIWDSSDTFIKELKNKVDIDILFLDIRMPGIDGIEAGVYIREHIKDKYMNIIYMSSAIDYAMQLFKIHPYEFLEKPFNKDRLYKILDDLMDMYMKNSDMFFFKKRGDQIGIRFNDICYFQSDRKHVQIIKSDGMDEYVGKLSDIINDLPAFFVPVGKSYIVNINHVSEFHIEYIVMSNGENINISKAYRETFSRNMAQFRIYGGK</sequence>
<organism evidence="6 7">
    <name type="scientific">Lachnospira eligens (strain ATCC 27750 / DSM 3376 / VPI C15-48 / C15-B4)</name>
    <name type="common">Eubacterium eligens</name>
    <dbReference type="NCBI Taxonomy" id="515620"/>
    <lineage>
        <taxon>Bacteria</taxon>
        <taxon>Bacillati</taxon>
        <taxon>Bacillota</taxon>
        <taxon>Clostridia</taxon>
        <taxon>Lachnospirales</taxon>
        <taxon>Lachnospiraceae</taxon>
        <taxon>Lachnospira</taxon>
    </lineage>
</organism>
<evidence type="ECO:0000313" key="6">
    <source>
        <dbReference type="EMBL" id="ACR73234.1"/>
    </source>
</evidence>
<evidence type="ECO:0000256" key="2">
    <source>
        <dbReference type="ARBA" id="ARBA00024867"/>
    </source>
</evidence>
<dbReference type="Proteomes" id="UP000001476">
    <property type="component" value="Plasmid pEubeli2"/>
</dbReference>
<evidence type="ECO:0000313" key="7">
    <source>
        <dbReference type="Proteomes" id="UP000001476"/>
    </source>
</evidence>
<evidence type="ECO:0000256" key="1">
    <source>
        <dbReference type="ARBA" id="ARBA00018672"/>
    </source>
</evidence>
<protein>
    <recommendedName>
        <fullName evidence="1">Stage 0 sporulation protein A homolog</fullName>
    </recommendedName>
</protein>
<feature type="domain" description="HTH LytTR-type" evidence="5">
    <location>
        <begin position="135"/>
        <end position="233"/>
    </location>
</feature>
<dbReference type="SMART" id="SM00448">
    <property type="entry name" value="REC"/>
    <property type="match status" value="1"/>
</dbReference>
<dbReference type="AlphaFoldDB" id="C4Z7F6"/>
<dbReference type="GeneID" id="41356860"/>
<evidence type="ECO:0000259" key="4">
    <source>
        <dbReference type="PROSITE" id="PS50110"/>
    </source>
</evidence>
<dbReference type="Gene3D" id="2.40.50.1020">
    <property type="entry name" value="LytTr DNA-binding domain"/>
    <property type="match status" value="1"/>
</dbReference>
<keyword evidence="6" id="KW-0614">Plasmid</keyword>
<dbReference type="InterPro" id="IPR001789">
    <property type="entry name" value="Sig_transdc_resp-reg_receiver"/>
</dbReference>
<dbReference type="PROSITE" id="PS50930">
    <property type="entry name" value="HTH_LYTTR"/>
    <property type="match status" value="1"/>
</dbReference>
<gene>
    <name evidence="6" type="ordered locus">EUBELI_20087</name>
</gene>
<dbReference type="InterPro" id="IPR007492">
    <property type="entry name" value="LytTR_DNA-bd_dom"/>
</dbReference>
<keyword evidence="7" id="KW-1185">Reference proteome</keyword>
<geneLocation type="plasmid" evidence="7">
    <name>pEubeli2</name>
</geneLocation>
<dbReference type="Pfam" id="PF00072">
    <property type="entry name" value="Response_reg"/>
    <property type="match status" value="1"/>
</dbReference>
<feature type="modified residue" description="4-aspartylphosphate" evidence="3">
    <location>
        <position position="60"/>
    </location>
</feature>
<dbReference type="EMBL" id="CP001106">
    <property type="protein sequence ID" value="ACR73234.1"/>
    <property type="molecule type" value="Genomic_DNA"/>
</dbReference>
<dbReference type="GO" id="GO:0003677">
    <property type="term" value="F:DNA binding"/>
    <property type="evidence" value="ECO:0007669"/>
    <property type="project" value="InterPro"/>
</dbReference>
<dbReference type="SUPFAM" id="SSF52172">
    <property type="entry name" value="CheY-like"/>
    <property type="match status" value="1"/>
</dbReference>
<dbReference type="GO" id="GO:0000156">
    <property type="term" value="F:phosphorelay response regulator activity"/>
    <property type="evidence" value="ECO:0007669"/>
    <property type="project" value="InterPro"/>
</dbReference>
<evidence type="ECO:0000259" key="5">
    <source>
        <dbReference type="PROSITE" id="PS50930"/>
    </source>
</evidence>
<dbReference type="HOGENOM" id="CLU_000445_14_2_9"/>
<feature type="domain" description="Response regulatory" evidence="4">
    <location>
        <begin position="4"/>
        <end position="125"/>
    </location>
</feature>
<dbReference type="PANTHER" id="PTHR37299">
    <property type="entry name" value="TRANSCRIPTIONAL REGULATOR-RELATED"/>
    <property type="match status" value="1"/>
</dbReference>
<dbReference type="PROSITE" id="PS50110">
    <property type="entry name" value="RESPONSE_REGULATORY"/>
    <property type="match status" value="1"/>
</dbReference>
<dbReference type="Pfam" id="PF04397">
    <property type="entry name" value="LytTR"/>
    <property type="match status" value="1"/>
</dbReference>
<keyword evidence="3" id="KW-0597">Phosphoprotein</keyword>
<comment type="function">
    <text evidence="2">May play the central regulatory role in sporulation. It may be an element of the effector pathway responsible for the activation of sporulation genes in response to nutritional stress. Spo0A may act in concert with spo0H (a sigma factor) to control the expression of some genes that are critical to the sporulation process.</text>
</comment>
<dbReference type="SMART" id="SM00850">
    <property type="entry name" value="LytTR"/>
    <property type="match status" value="1"/>
</dbReference>